<dbReference type="InterPro" id="IPR045030">
    <property type="entry name" value="LYSM1-4"/>
</dbReference>
<feature type="region of interest" description="Disordered" evidence="1">
    <location>
        <begin position="120"/>
        <end position="141"/>
    </location>
</feature>
<dbReference type="EMBL" id="OUUW01000001">
    <property type="protein sequence ID" value="SPP75733.1"/>
    <property type="molecule type" value="Genomic_DNA"/>
</dbReference>
<dbReference type="PANTHER" id="PTHR20932:SF13">
    <property type="entry name" value="LD36653P"/>
    <property type="match status" value="1"/>
</dbReference>
<dbReference type="Gene3D" id="3.10.350.10">
    <property type="entry name" value="LysM domain"/>
    <property type="match status" value="1"/>
</dbReference>
<feature type="domain" description="LysM" evidence="3">
    <location>
        <begin position="57"/>
        <end position="101"/>
    </location>
</feature>
<keyword evidence="2" id="KW-1133">Transmembrane helix</keyword>
<feature type="compositionally biased region" description="Basic and acidic residues" evidence="1">
    <location>
        <begin position="131"/>
        <end position="141"/>
    </location>
</feature>
<keyword evidence="2" id="KW-0472">Membrane</keyword>
<dbReference type="PROSITE" id="PS51782">
    <property type="entry name" value="LYSM"/>
    <property type="match status" value="1"/>
</dbReference>
<dbReference type="PANTHER" id="PTHR20932">
    <property type="entry name" value="LYSM AND PUTATIVE PEPTIDOGLYCAN-BINDING DOMAIN-CONTAINING PROTEIN"/>
    <property type="match status" value="1"/>
</dbReference>
<dbReference type="AlphaFoldDB" id="A0A3B0J6Q2"/>
<feature type="region of interest" description="Disordered" evidence="1">
    <location>
        <begin position="164"/>
        <end position="205"/>
    </location>
</feature>
<dbReference type="OrthoDB" id="538216at2759"/>
<dbReference type="CDD" id="cd00118">
    <property type="entry name" value="LysM"/>
    <property type="match status" value="1"/>
</dbReference>
<gene>
    <name evidence="4" type="ORF">DGUA_6G003595</name>
</gene>
<feature type="transmembrane region" description="Helical" evidence="2">
    <location>
        <begin position="237"/>
        <end position="262"/>
    </location>
</feature>
<dbReference type="STRING" id="7266.A0A3B0J6Q2"/>
<dbReference type="SMART" id="SM00257">
    <property type="entry name" value="LysM"/>
    <property type="match status" value="1"/>
</dbReference>
<dbReference type="InterPro" id="IPR018392">
    <property type="entry name" value="LysM"/>
</dbReference>
<protein>
    <submittedName>
        <fullName evidence="4">Blast:LysM and putative peptidoglycan-binding domain-containing protein 3</fullName>
    </submittedName>
</protein>
<evidence type="ECO:0000259" key="3">
    <source>
        <dbReference type="PROSITE" id="PS51782"/>
    </source>
</evidence>
<evidence type="ECO:0000313" key="4">
    <source>
        <dbReference type="EMBL" id="SPP75733.1"/>
    </source>
</evidence>
<evidence type="ECO:0000256" key="1">
    <source>
        <dbReference type="SAM" id="MobiDB-lite"/>
    </source>
</evidence>
<keyword evidence="2" id="KW-0812">Transmembrane</keyword>
<accession>A0A3B0J6Q2</accession>
<keyword evidence="5" id="KW-1185">Reference proteome</keyword>
<sequence>MRRNVRNQNYNWDDPDPDNVEDIFARPAYDDDEFVNLVPLGHRPNGHARLARYENTLEVNVQEGDTLQALALRFHCSVADIKRLNMIDRDNEIHAHRIIRIPVTVHNVLLGNGVQDALPAVHRSGNNSPRHTIEREPAIERNPLEDARHMLDERLLVAAVNASGSVDDEQPSTSKAASNYYEGAHGSPNDEANMERPPDDSAPLLNDLLVDRHAPLVRPIPGPSLRAIDWSGSDCDMSWICLLIFILALCVVIPLVYVVYLAEHPHHNHSSQ</sequence>
<organism evidence="4 5">
    <name type="scientific">Drosophila guanche</name>
    <name type="common">Fruit fly</name>
    <dbReference type="NCBI Taxonomy" id="7266"/>
    <lineage>
        <taxon>Eukaryota</taxon>
        <taxon>Metazoa</taxon>
        <taxon>Ecdysozoa</taxon>
        <taxon>Arthropoda</taxon>
        <taxon>Hexapoda</taxon>
        <taxon>Insecta</taxon>
        <taxon>Pterygota</taxon>
        <taxon>Neoptera</taxon>
        <taxon>Endopterygota</taxon>
        <taxon>Diptera</taxon>
        <taxon>Brachycera</taxon>
        <taxon>Muscomorpha</taxon>
        <taxon>Ephydroidea</taxon>
        <taxon>Drosophilidae</taxon>
        <taxon>Drosophila</taxon>
        <taxon>Sophophora</taxon>
    </lineage>
</organism>
<dbReference type="SUPFAM" id="SSF54106">
    <property type="entry name" value="LysM domain"/>
    <property type="match status" value="1"/>
</dbReference>
<name>A0A3B0J6Q2_DROGU</name>
<evidence type="ECO:0000313" key="5">
    <source>
        <dbReference type="Proteomes" id="UP000268350"/>
    </source>
</evidence>
<dbReference type="OMA" id="NDFSCNG"/>
<dbReference type="Pfam" id="PF01476">
    <property type="entry name" value="LysM"/>
    <property type="match status" value="1"/>
</dbReference>
<proteinExistence type="predicted"/>
<dbReference type="InterPro" id="IPR036779">
    <property type="entry name" value="LysM_dom_sf"/>
</dbReference>
<evidence type="ECO:0000256" key="2">
    <source>
        <dbReference type="SAM" id="Phobius"/>
    </source>
</evidence>
<dbReference type="Proteomes" id="UP000268350">
    <property type="component" value="Unassembled WGS sequence"/>
</dbReference>
<reference evidence="5" key="1">
    <citation type="submission" date="2018-01" db="EMBL/GenBank/DDBJ databases">
        <authorList>
            <person name="Alioto T."/>
            <person name="Alioto T."/>
        </authorList>
    </citation>
    <scope>NUCLEOTIDE SEQUENCE [LARGE SCALE GENOMIC DNA]</scope>
</reference>